<feature type="transmembrane region" description="Helical" evidence="9">
    <location>
        <begin position="175"/>
        <end position="195"/>
    </location>
</feature>
<dbReference type="Proteomes" id="UP000256601">
    <property type="component" value="Unassembled WGS sequence"/>
</dbReference>
<feature type="transmembrane region" description="Helical" evidence="9">
    <location>
        <begin position="320"/>
        <end position="340"/>
    </location>
</feature>
<sequence>METFSRRNNPLNGKRGVEWTFKVPEIPSEKQPSAEHQANWFSRATWTWLSPLLKFFVIAALSQQLTQTGYLRHIEKNDLWSVADNQQVAKLQARLEERLDFRYNQLLERKIAKLKKSKKPTTTKTSIYPGIHYDNDDPADTDHHDDHIRQQAIAALNKSSRPLVMALNDTFLVQFWFAALMTILRELCAVASALVSKELINYIERRYYDRNYPMGTGIGSSIGMFLLAVGVTFFFNHSFYAAQMVGAKSRAALIGTIFKKSTKLSISARKIHPPGKITNLAALDAHRVDFACQFVHQITAFPITTACSIAVLCVNLHESALVGVATMMLFIVSVAYITSYTMKMRRRIIKWTDKRVTLIRDALQNIRIIKYYGWEIPTLQKIQVARREEANGYIRMGSIRGISFGMFESLPTIAGALSFITYSSIGNETDPAKIFSSLTLFNLLLPALIQLPMAMQYVGDARMSLRRIHEFLNAEEGVSNIAINTEQPESILVQDGCFEWPQDEPMEFFSEEKQSHKPTEKSETRSIKSIKTLRSGKSVLSGKSSAKSSRKSSISSKFSFFESNDIQSSDDEPEADVSLTLNNLNLALKPGSLTVVVGGIGSGKTSLLSALTNLMLMTDGSLSFSSSNWIGCLEPWIQNASIRENIVFGREFDADKYRHVLKVCQLASDLDHMEHGDKTMIGERGITVSGGQKARINLARAVYGKPDILIMDDVLSAVDARVGQAMIDQCIDGYLKDSTRVLATHQVGIVERADHVIFMEKPDAQSYDYHAKIHQGTVAELSDRLPQFRALIEAGAVRGEIEMEDDNEVKHELVELVEVPEKNEFAPATKRTSRVSMESSISANMMAEEERVRDSVGFGVYKRYILFSNKNKALSIALIVLCAFLMLLVAFLTIFASVWLSFWTADRFLTTKGFYMGIYIMLGMVLLLLLTCFIMASQVLGTRSIENMHNLAIETIIRAPVAFFDTTPMGRILNRFTRDTDSLDNEVGMRYRMLFFSLTEFVGSFAMTIVFVPYTALVLAPIIVVFVVCLSYYRQTAREVKRIDSLERSAMLSVFSESISGMSVIVMYGAQSKIVSRLHGTLDIMNSAYFIVAANQRWLSLRLDAMGSLVVLICTILCAVGVFHLTPSNMGLIVSQAASIPENLSMMAQGFSELENCMNAAERILHYHTITSEGSSKTVTASPSTPSVGKIEFDNVSLKYRPELSLVLKNLTVTFEPGHKIGICGRTGAGKSTILQSLFRIVELETGKISIDGVDIASMSLEQLRKGLSIIPQESVLFGGTVRSNLDPLGEHTDAEMWSCLQRSGLTVALDTKVDSDGTNFSLGERQLLTLARALLRNSQILVLDEATSNVDYQTDALVQQTISQEFSHCTILCIAHRLRTIVNYDRILVLEDGEMLQYGSPQELFRQDGGMFRHLCDASGIKM</sequence>
<dbReference type="InterPro" id="IPR017871">
    <property type="entry name" value="ABC_transporter-like_CS"/>
</dbReference>
<comment type="similarity">
    <text evidence="2">Belongs to the ABC transporter superfamily. ABCC family. Conjugate transporter (TC 3.A.1.208) subfamily.</text>
</comment>
<dbReference type="InterPro" id="IPR011527">
    <property type="entry name" value="ABC1_TM_dom"/>
</dbReference>
<dbReference type="SUPFAM" id="SSF52540">
    <property type="entry name" value="P-loop containing nucleoside triphosphate hydrolases"/>
    <property type="match status" value="2"/>
</dbReference>
<feature type="domain" description="ABC transporter" evidence="10">
    <location>
        <begin position="561"/>
        <end position="786"/>
    </location>
</feature>
<dbReference type="VEuPathDB" id="FungiDB:YALI1_A17289g"/>
<evidence type="ECO:0000256" key="4">
    <source>
        <dbReference type="ARBA" id="ARBA00022692"/>
    </source>
</evidence>
<dbReference type="InterPro" id="IPR027417">
    <property type="entry name" value="P-loop_NTPase"/>
</dbReference>
<feature type="transmembrane region" description="Helical" evidence="9">
    <location>
        <begin position="873"/>
        <end position="902"/>
    </location>
</feature>
<reference evidence="12 13" key="1">
    <citation type="submission" date="2018-07" db="EMBL/GenBank/DDBJ databases">
        <title>Draft Genome Assemblies for Five Robust Yarrowia lipolytica Strains Exhibiting High Lipid Production and Pentose Sugar Utilization and Sugar Alcohol Secretion from Undetoxified Lignocellulosic Biomass Hydrolysates.</title>
        <authorList>
            <consortium name="DOE Joint Genome Institute"/>
            <person name="Walker C."/>
            <person name="Ryu S."/>
            <person name="Na H."/>
            <person name="Zane M."/>
            <person name="LaButti K."/>
            <person name="Lipzen A."/>
            <person name="Haridas S."/>
            <person name="Barry K."/>
            <person name="Grigoriev I.V."/>
            <person name="Quarterman J."/>
            <person name="Slininger P."/>
            <person name="Dien B."/>
            <person name="Trinh C.T."/>
        </authorList>
    </citation>
    <scope>NUCLEOTIDE SEQUENCE [LARGE SCALE GENOMIC DNA]</scope>
    <source>
        <strain evidence="12 13">YB392</strain>
    </source>
</reference>
<dbReference type="FunFam" id="3.40.50.300:FF:000838">
    <property type="entry name" value="ABC multidrug transporter (Eurofung)"/>
    <property type="match status" value="1"/>
</dbReference>
<dbReference type="PROSITE" id="PS00211">
    <property type="entry name" value="ABC_TRANSPORTER_1"/>
    <property type="match status" value="2"/>
</dbReference>
<feature type="transmembrane region" description="Helical" evidence="9">
    <location>
        <begin position="1018"/>
        <end position="1037"/>
    </location>
</feature>
<feature type="domain" description="ABC transmembrane type-1" evidence="11">
    <location>
        <begin position="873"/>
        <end position="1156"/>
    </location>
</feature>
<comment type="subcellular location">
    <subcellularLocation>
        <location evidence="1">Membrane</location>
        <topology evidence="1">Multi-pass membrane protein</topology>
    </subcellularLocation>
</comment>
<dbReference type="CDD" id="cd18606">
    <property type="entry name" value="ABC_6TM_YOR1_D2_like"/>
    <property type="match status" value="1"/>
</dbReference>
<dbReference type="CDD" id="cd03244">
    <property type="entry name" value="ABCC_MRP_domain2"/>
    <property type="match status" value="1"/>
</dbReference>
<keyword evidence="4 9" id="KW-0812">Transmembrane</keyword>
<evidence type="ECO:0000256" key="6">
    <source>
        <dbReference type="ARBA" id="ARBA00022840"/>
    </source>
</evidence>
<dbReference type="GO" id="GO:0016887">
    <property type="term" value="F:ATP hydrolysis activity"/>
    <property type="evidence" value="ECO:0007669"/>
    <property type="project" value="InterPro"/>
</dbReference>
<evidence type="ECO:0000259" key="11">
    <source>
        <dbReference type="PROSITE" id="PS50929"/>
    </source>
</evidence>
<feature type="domain" description="ABC transmembrane type-1" evidence="11">
    <location>
        <begin position="176"/>
        <end position="460"/>
    </location>
</feature>
<gene>
    <name evidence="12" type="ORF">B0I71DRAFT_171415</name>
</gene>
<feature type="transmembrane region" description="Helical" evidence="9">
    <location>
        <begin position="914"/>
        <end position="936"/>
    </location>
</feature>
<dbReference type="FunFam" id="3.40.50.300:FF:001750">
    <property type="entry name" value="ATP-binding cassette transporter"/>
    <property type="match status" value="1"/>
</dbReference>
<feature type="transmembrane region" description="Helical" evidence="9">
    <location>
        <begin position="434"/>
        <end position="458"/>
    </location>
</feature>
<dbReference type="CDD" id="cd03250">
    <property type="entry name" value="ABCC_MRP_domain1"/>
    <property type="match status" value="1"/>
</dbReference>
<dbReference type="FunFam" id="1.20.1560.10:FF:000010">
    <property type="entry name" value="Multidrug resistance-associated ABC transporter"/>
    <property type="match status" value="1"/>
</dbReference>
<dbReference type="SUPFAM" id="SSF90123">
    <property type="entry name" value="ABC transporter transmembrane region"/>
    <property type="match status" value="2"/>
</dbReference>
<dbReference type="SMART" id="SM00382">
    <property type="entry name" value="AAA"/>
    <property type="match status" value="2"/>
</dbReference>
<dbReference type="PROSITE" id="PS50893">
    <property type="entry name" value="ABC_TRANSPORTER_2"/>
    <property type="match status" value="2"/>
</dbReference>
<keyword evidence="6" id="KW-0067">ATP-binding</keyword>
<evidence type="ECO:0000256" key="7">
    <source>
        <dbReference type="ARBA" id="ARBA00022989"/>
    </source>
</evidence>
<evidence type="ECO:0000256" key="8">
    <source>
        <dbReference type="ARBA" id="ARBA00023136"/>
    </source>
</evidence>
<dbReference type="VEuPathDB" id="FungiDB:YALI0_A17171g"/>
<accession>A0A371C3W3</accession>
<protein>
    <submittedName>
        <fullName evidence="12">P-loop containing nucleoside triphosphate hydrolase protein</fullName>
    </submittedName>
</protein>
<evidence type="ECO:0000313" key="12">
    <source>
        <dbReference type="EMBL" id="RDW25003.1"/>
    </source>
</evidence>
<dbReference type="GO" id="GO:0008559">
    <property type="term" value="F:ABC-type xenobiotic transporter activity"/>
    <property type="evidence" value="ECO:0007669"/>
    <property type="project" value="TreeGrafter"/>
</dbReference>
<dbReference type="GO" id="GO:0005886">
    <property type="term" value="C:plasma membrane"/>
    <property type="evidence" value="ECO:0007669"/>
    <property type="project" value="TreeGrafter"/>
</dbReference>
<dbReference type="Pfam" id="PF00664">
    <property type="entry name" value="ABC_membrane"/>
    <property type="match status" value="2"/>
</dbReference>
<dbReference type="Gene3D" id="3.40.50.300">
    <property type="entry name" value="P-loop containing nucleotide triphosphate hydrolases"/>
    <property type="match status" value="2"/>
</dbReference>
<evidence type="ECO:0000256" key="5">
    <source>
        <dbReference type="ARBA" id="ARBA00022741"/>
    </source>
</evidence>
<feature type="domain" description="ABC transporter" evidence="10">
    <location>
        <begin position="1191"/>
        <end position="1418"/>
    </location>
</feature>
<keyword evidence="5" id="KW-0547">Nucleotide-binding</keyword>
<dbReference type="InterPro" id="IPR050173">
    <property type="entry name" value="ABC_transporter_C-like"/>
</dbReference>
<dbReference type="InterPro" id="IPR036640">
    <property type="entry name" value="ABC1_TM_sf"/>
</dbReference>
<proteinExistence type="inferred from homology"/>
<organism evidence="12 13">
    <name type="scientific">Yarrowia lipolytica</name>
    <name type="common">Candida lipolytica</name>
    <dbReference type="NCBI Taxonomy" id="4952"/>
    <lineage>
        <taxon>Eukaryota</taxon>
        <taxon>Fungi</taxon>
        <taxon>Dikarya</taxon>
        <taxon>Ascomycota</taxon>
        <taxon>Saccharomycotina</taxon>
        <taxon>Dipodascomycetes</taxon>
        <taxon>Dipodascales</taxon>
        <taxon>Dipodascales incertae sedis</taxon>
        <taxon>Yarrowia</taxon>
    </lineage>
</organism>
<dbReference type="FunFam" id="1.20.1560.10:FF:000061">
    <property type="entry name" value="ATP-binding cassette transporter YOR1"/>
    <property type="match status" value="1"/>
</dbReference>
<evidence type="ECO:0000256" key="3">
    <source>
        <dbReference type="ARBA" id="ARBA00022448"/>
    </source>
</evidence>
<evidence type="ECO:0000259" key="10">
    <source>
        <dbReference type="PROSITE" id="PS50893"/>
    </source>
</evidence>
<name>A0A371C3W3_YARLL</name>
<dbReference type="CDD" id="cd18597">
    <property type="entry name" value="ABC_6TM_YOR1_D1_like"/>
    <property type="match status" value="1"/>
</dbReference>
<dbReference type="Pfam" id="PF00005">
    <property type="entry name" value="ABC_tran"/>
    <property type="match status" value="2"/>
</dbReference>
<keyword evidence="7 9" id="KW-1133">Transmembrane helix</keyword>
<dbReference type="PANTHER" id="PTHR24223">
    <property type="entry name" value="ATP-BINDING CASSETTE SUB-FAMILY C"/>
    <property type="match status" value="1"/>
</dbReference>
<dbReference type="InterPro" id="IPR003593">
    <property type="entry name" value="AAA+_ATPase"/>
</dbReference>
<feature type="transmembrane region" description="Helical" evidence="9">
    <location>
        <begin position="216"/>
        <end position="235"/>
    </location>
</feature>
<feature type="transmembrane region" description="Helical" evidence="9">
    <location>
        <begin position="402"/>
        <end position="422"/>
    </location>
</feature>
<dbReference type="GO" id="GO:0005524">
    <property type="term" value="F:ATP binding"/>
    <property type="evidence" value="ECO:0007669"/>
    <property type="project" value="UniProtKB-KW"/>
</dbReference>
<evidence type="ECO:0000256" key="1">
    <source>
        <dbReference type="ARBA" id="ARBA00004141"/>
    </source>
</evidence>
<evidence type="ECO:0000313" key="13">
    <source>
        <dbReference type="Proteomes" id="UP000256601"/>
    </source>
</evidence>
<keyword evidence="8 9" id="KW-0472">Membrane</keyword>
<dbReference type="InterPro" id="IPR003439">
    <property type="entry name" value="ABC_transporter-like_ATP-bd"/>
</dbReference>
<dbReference type="EMBL" id="KZ857340">
    <property type="protein sequence ID" value="RDW25003.1"/>
    <property type="molecule type" value="Genomic_DNA"/>
</dbReference>
<keyword evidence="12" id="KW-0378">Hydrolase</keyword>
<feature type="transmembrane region" description="Helical" evidence="9">
    <location>
        <begin position="993"/>
        <end position="1012"/>
    </location>
</feature>
<evidence type="ECO:0000256" key="2">
    <source>
        <dbReference type="ARBA" id="ARBA00009726"/>
    </source>
</evidence>
<dbReference type="Gene3D" id="1.20.1560.10">
    <property type="entry name" value="ABC transporter type 1, transmembrane domain"/>
    <property type="match status" value="2"/>
</dbReference>
<dbReference type="PROSITE" id="PS50929">
    <property type="entry name" value="ABC_TM1F"/>
    <property type="match status" value="2"/>
</dbReference>
<keyword evidence="3" id="KW-0813">Transport</keyword>
<dbReference type="PANTHER" id="PTHR24223:SF456">
    <property type="entry name" value="MULTIDRUG RESISTANCE-ASSOCIATED PROTEIN LETHAL(2)03659"/>
    <property type="match status" value="1"/>
</dbReference>
<feature type="transmembrane region" description="Helical" evidence="9">
    <location>
        <begin position="1106"/>
        <end position="1125"/>
    </location>
</feature>
<evidence type="ECO:0000256" key="9">
    <source>
        <dbReference type="SAM" id="Phobius"/>
    </source>
</evidence>